<keyword evidence="2" id="KW-0560">Oxidoreductase</keyword>
<dbReference type="PROSITE" id="PS51725">
    <property type="entry name" value="ABM"/>
    <property type="match status" value="1"/>
</dbReference>
<proteinExistence type="predicted"/>
<dbReference type="InterPro" id="IPR007138">
    <property type="entry name" value="ABM_dom"/>
</dbReference>
<accession>A0A975M7H7</accession>
<evidence type="ECO:0000259" key="1">
    <source>
        <dbReference type="PROSITE" id="PS51725"/>
    </source>
</evidence>
<keyword evidence="3" id="KW-1185">Reference proteome</keyword>
<dbReference type="Proteomes" id="UP000676885">
    <property type="component" value="Chromosome"/>
</dbReference>
<sequence>MYVVVNTLEVGPETAEAFEKAFIDSMANLEGVPGLGRSTLMRPEGKSNTYLSTMEFDSKEDFFAWLKSDSFKASHSDDQAPGMQAPNAVASYTVIKDTAE</sequence>
<dbReference type="KEGG" id="ajg:KKR91_07455"/>
<dbReference type="AlphaFoldDB" id="A0A975M7H7"/>
<reference evidence="2 3" key="1">
    <citation type="submission" date="2021-05" db="EMBL/GenBank/DDBJ databases">
        <title>Novel species in genus Arthrobacter.</title>
        <authorList>
            <person name="Zhang G."/>
        </authorList>
    </citation>
    <scope>NUCLEOTIDE SEQUENCE [LARGE SCALE GENOMIC DNA]</scope>
    <source>
        <strain evidence="3">zg-ZUI227</strain>
    </source>
</reference>
<dbReference type="Gene3D" id="3.30.70.100">
    <property type="match status" value="1"/>
</dbReference>
<feature type="domain" description="ABM" evidence="1">
    <location>
        <begin position="2"/>
        <end position="95"/>
    </location>
</feature>
<gene>
    <name evidence="2" type="ORF">KKR91_07455</name>
</gene>
<evidence type="ECO:0000313" key="3">
    <source>
        <dbReference type="Proteomes" id="UP000676885"/>
    </source>
</evidence>
<dbReference type="SUPFAM" id="SSF54909">
    <property type="entry name" value="Dimeric alpha+beta barrel"/>
    <property type="match status" value="1"/>
</dbReference>
<name>A0A975M7H7_9MICC</name>
<organism evidence="2 3">
    <name type="scientific">Arthrobacter jiangjiafuii</name>
    <dbReference type="NCBI Taxonomy" id="2817475"/>
    <lineage>
        <taxon>Bacteria</taxon>
        <taxon>Bacillati</taxon>
        <taxon>Actinomycetota</taxon>
        <taxon>Actinomycetes</taxon>
        <taxon>Micrococcales</taxon>
        <taxon>Micrococcaceae</taxon>
        <taxon>Arthrobacter</taxon>
    </lineage>
</organism>
<evidence type="ECO:0000313" key="2">
    <source>
        <dbReference type="EMBL" id="QWC11380.1"/>
    </source>
</evidence>
<dbReference type="PANTHER" id="PTHR34474">
    <property type="entry name" value="SIGNAL TRANSDUCTION PROTEIN TRAP"/>
    <property type="match status" value="1"/>
</dbReference>
<dbReference type="InterPro" id="IPR011008">
    <property type="entry name" value="Dimeric_a/b-barrel"/>
</dbReference>
<protein>
    <submittedName>
        <fullName evidence="2">Antibiotic biosynthesis monooxygenase</fullName>
    </submittedName>
</protein>
<dbReference type="GO" id="GO:0004497">
    <property type="term" value="F:monooxygenase activity"/>
    <property type="evidence" value="ECO:0007669"/>
    <property type="project" value="UniProtKB-KW"/>
</dbReference>
<dbReference type="InterPro" id="IPR050404">
    <property type="entry name" value="Heme-degrading_MO"/>
</dbReference>
<dbReference type="PANTHER" id="PTHR34474:SF2">
    <property type="entry name" value="SIGNAL TRANSDUCTION PROTEIN TRAP"/>
    <property type="match status" value="1"/>
</dbReference>
<keyword evidence="2" id="KW-0503">Monooxygenase</keyword>
<dbReference type="Pfam" id="PF03992">
    <property type="entry name" value="ABM"/>
    <property type="match status" value="1"/>
</dbReference>
<dbReference type="EMBL" id="CP076022">
    <property type="protein sequence ID" value="QWC11380.1"/>
    <property type="molecule type" value="Genomic_DNA"/>
</dbReference>
<dbReference type="RefSeq" id="WP_210231057.1">
    <property type="nucleotide sequence ID" value="NZ_CP076022.1"/>
</dbReference>